<evidence type="ECO:0000256" key="1">
    <source>
        <dbReference type="ARBA" id="ARBA00004123"/>
    </source>
</evidence>
<feature type="compositionally biased region" description="Low complexity" evidence="14">
    <location>
        <begin position="174"/>
        <end position="185"/>
    </location>
</feature>
<dbReference type="Gene3D" id="6.20.210.10">
    <property type="entry name" value="Nin one binding (NOB1), Zn-ribbon-like"/>
    <property type="match status" value="1"/>
</dbReference>
<feature type="compositionally biased region" description="Basic and acidic residues" evidence="14">
    <location>
        <begin position="198"/>
        <end position="227"/>
    </location>
</feature>
<feature type="compositionally biased region" description="Polar residues" evidence="14">
    <location>
        <begin position="138"/>
        <end position="153"/>
    </location>
</feature>
<dbReference type="PANTHER" id="PTHR12814:SF2">
    <property type="entry name" value="RNA-BINDING PROTEIN NOB1"/>
    <property type="match status" value="1"/>
</dbReference>
<protein>
    <recommendedName>
        <fullName evidence="3 12">RNA-binding protein NOB1</fullName>
    </recommendedName>
</protein>
<evidence type="ECO:0000256" key="9">
    <source>
        <dbReference type="ARBA" id="ARBA00022833"/>
    </source>
</evidence>
<feature type="binding site" evidence="13">
    <location>
        <position position="327"/>
    </location>
    <ligand>
        <name>Zn(2+)</name>
        <dbReference type="ChEBI" id="CHEBI:29105"/>
    </ligand>
</feature>
<keyword evidence="4" id="KW-0597">Phosphoprotein</keyword>
<evidence type="ECO:0000313" key="18">
    <source>
        <dbReference type="Proteomes" id="UP000005408"/>
    </source>
</evidence>
<dbReference type="GO" id="GO:0030490">
    <property type="term" value="P:maturation of SSU-rRNA"/>
    <property type="evidence" value="ECO:0007669"/>
    <property type="project" value="TreeGrafter"/>
</dbReference>
<evidence type="ECO:0000313" key="17">
    <source>
        <dbReference type="EnsemblMetazoa" id="G22221.2:cds"/>
    </source>
</evidence>
<evidence type="ECO:0000256" key="5">
    <source>
        <dbReference type="ARBA" id="ARBA00022722"/>
    </source>
</evidence>
<feature type="binding site" evidence="13">
    <location>
        <position position="342"/>
    </location>
    <ligand>
        <name>Zn(2+)</name>
        <dbReference type="ChEBI" id="CHEBI:29105"/>
    </ligand>
</feature>
<keyword evidence="8" id="KW-0378">Hydrolase</keyword>
<feature type="domain" description="Ribonuclease PIN" evidence="16">
    <location>
        <begin position="9"/>
        <end position="95"/>
    </location>
</feature>
<evidence type="ECO:0000259" key="16">
    <source>
        <dbReference type="Pfam" id="PF17146"/>
    </source>
</evidence>
<evidence type="ECO:0000256" key="4">
    <source>
        <dbReference type="ARBA" id="ARBA00022553"/>
    </source>
</evidence>
<feature type="compositionally biased region" description="Polar residues" evidence="14">
    <location>
        <begin position="186"/>
        <end position="195"/>
    </location>
</feature>
<comment type="similarity">
    <text evidence="2 12">Belongs to the NOB1 family.</text>
</comment>
<keyword evidence="5" id="KW-0540">Nuclease</keyword>
<evidence type="ECO:0000256" key="10">
    <source>
        <dbReference type="ARBA" id="ARBA00023242"/>
    </source>
</evidence>
<dbReference type="Gene3D" id="3.40.50.1010">
    <property type="entry name" value="5'-nuclease"/>
    <property type="match status" value="1"/>
</dbReference>
<reference evidence="17" key="1">
    <citation type="submission" date="2022-08" db="UniProtKB">
        <authorList>
            <consortium name="EnsemblMetazoa"/>
        </authorList>
    </citation>
    <scope>IDENTIFICATION</scope>
    <source>
        <strain evidence="17">05x7-T-G4-1.051#20</strain>
    </source>
</reference>
<dbReference type="EnsemblMetazoa" id="G22221.1">
    <property type="protein sequence ID" value="G22221.1:cds"/>
    <property type="gene ID" value="G22221"/>
</dbReference>
<evidence type="ECO:0000256" key="13">
    <source>
        <dbReference type="PIRSR" id="PIRSR037125-1"/>
    </source>
</evidence>
<keyword evidence="18" id="KW-1185">Reference proteome</keyword>
<evidence type="ECO:0000259" key="15">
    <source>
        <dbReference type="Pfam" id="PF08772"/>
    </source>
</evidence>
<accession>A0A8W8K9C0</accession>
<dbReference type="Proteomes" id="UP000005408">
    <property type="component" value="Unassembled WGS sequence"/>
</dbReference>
<evidence type="ECO:0000256" key="3">
    <source>
        <dbReference type="ARBA" id="ARBA00018439"/>
    </source>
</evidence>
<comment type="function">
    <text evidence="11">May play a role in mRNA degradation. Endonuclease required for processing of 20S pre-rRNA precursor and biogenesis of 40S ribosomal subunits.</text>
</comment>
<dbReference type="FunFam" id="3.40.50.1010:FF:000018">
    <property type="entry name" value="RNA-binding protein NOB1"/>
    <property type="match status" value="1"/>
</dbReference>
<evidence type="ECO:0000256" key="12">
    <source>
        <dbReference type="PIRNR" id="PIRNR037125"/>
    </source>
</evidence>
<evidence type="ECO:0000256" key="7">
    <source>
        <dbReference type="ARBA" id="ARBA00022771"/>
    </source>
</evidence>
<dbReference type="GO" id="GO:0004521">
    <property type="term" value="F:RNA endonuclease activity"/>
    <property type="evidence" value="ECO:0007669"/>
    <property type="project" value="UniProtKB-UniRule"/>
</dbReference>
<evidence type="ECO:0000256" key="8">
    <source>
        <dbReference type="ARBA" id="ARBA00022801"/>
    </source>
</evidence>
<dbReference type="InterPro" id="IPR033411">
    <property type="entry name" value="Ribonuclease_PIN"/>
</dbReference>
<dbReference type="PANTHER" id="PTHR12814">
    <property type="entry name" value="RNA-BINDING PROTEIN NOB1"/>
    <property type="match status" value="1"/>
</dbReference>
<dbReference type="InterPro" id="IPR039907">
    <property type="entry name" value="NOB1"/>
</dbReference>
<feature type="region of interest" description="Disordered" evidence="14">
    <location>
        <begin position="138"/>
        <end position="265"/>
    </location>
</feature>
<feature type="binding site" evidence="13">
    <location>
        <position position="330"/>
    </location>
    <ligand>
        <name>Zn(2+)</name>
        <dbReference type="ChEBI" id="CHEBI:29105"/>
    </ligand>
</feature>
<dbReference type="InterPro" id="IPR036283">
    <property type="entry name" value="NOB1_Zf-like_sf"/>
</dbReference>
<sequence length="460" mass="51268">MSDSKIKHVVADSGAFIRNAPLNSIGEKIYTVPKVVNEIKDKATLQRLQFLPYQLTPKTPSPECIKIVTEFSKKTGDYRSLSAVDIQVIALTYQLEKENVGTDHIKTVPDSKIEWTASKAMLEKPTSVAGFYLAKGKNNSRTTSESTCTSDLLDQQEASKENSDEPNNSCTCPSSASNQSQSTNQDGDSNLTEAENQAVKERGDEGTVKERGDEGTVKERGDEGTVKEEDDEGLTVTAEMLEETEEDEGIEEDEEEEEDDDDGWITPSNITSLKQKMTHADQERVAVCVGCVTTDFAMQNVLIQMGLNVISVDGMLIKRAKSFVLRCFACMKITKDMLKEFCPYCGNRTLQKVSMTVEEDGSIRYFLSRRKPISTKGMKHQLPLPRGGKHASNPILVEDQPLPQQRAAKKKQQHMDVFDPDFVAGQSPFALNDITSRAAQLGIRNNQFNKRQQNRHGRRK</sequence>
<comment type="subcellular location">
    <subcellularLocation>
        <location evidence="1 12">Nucleus</location>
    </subcellularLocation>
</comment>
<dbReference type="GO" id="GO:0030688">
    <property type="term" value="C:preribosome, small subunit precursor"/>
    <property type="evidence" value="ECO:0007669"/>
    <property type="project" value="TreeGrafter"/>
</dbReference>
<keyword evidence="10 12" id="KW-0539">Nucleus</keyword>
<evidence type="ECO:0000256" key="6">
    <source>
        <dbReference type="ARBA" id="ARBA00022723"/>
    </source>
</evidence>
<evidence type="ECO:0000256" key="11">
    <source>
        <dbReference type="ARBA" id="ARBA00045628"/>
    </source>
</evidence>
<dbReference type="GO" id="GO:0016787">
    <property type="term" value="F:hydrolase activity"/>
    <property type="evidence" value="ECO:0007669"/>
    <property type="project" value="UniProtKB-KW"/>
</dbReference>
<dbReference type="PIRSF" id="PIRSF037125">
    <property type="entry name" value="D-site_20S_pre-rRNA_nuclease"/>
    <property type="match status" value="1"/>
</dbReference>
<dbReference type="InterPro" id="IPR017117">
    <property type="entry name" value="Nob1_euk"/>
</dbReference>
<keyword evidence="9 12" id="KW-0862">Zinc</keyword>
<name>A0A8W8K9C0_MAGGI</name>
<dbReference type="EnsemblMetazoa" id="G22221.2">
    <property type="protein sequence ID" value="G22221.2:cds"/>
    <property type="gene ID" value="G22221"/>
</dbReference>
<dbReference type="CDD" id="cd09876">
    <property type="entry name" value="PIN_Nob1-like"/>
    <property type="match status" value="1"/>
</dbReference>
<dbReference type="GO" id="GO:0005634">
    <property type="term" value="C:nucleus"/>
    <property type="evidence" value="ECO:0007669"/>
    <property type="project" value="UniProtKB-SubCell"/>
</dbReference>
<feature type="compositionally biased region" description="Acidic residues" evidence="14">
    <location>
        <begin position="240"/>
        <end position="263"/>
    </location>
</feature>
<feature type="binding site" evidence="13">
    <location>
        <position position="345"/>
    </location>
    <ligand>
        <name>Zn(2+)</name>
        <dbReference type="ChEBI" id="CHEBI:29105"/>
    </ligand>
</feature>
<keyword evidence="6 12" id="KW-0479">Metal-binding</keyword>
<dbReference type="GO" id="GO:0008270">
    <property type="term" value="F:zinc ion binding"/>
    <property type="evidence" value="ECO:0007669"/>
    <property type="project" value="UniProtKB-KW"/>
</dbReference>
<keyword evidence="7" id="KW-0863">Zinc-finger</keyword>
<dbReference type="InterPro" id="IPR014881">
    <property type="entry name" value="NOB1_Zn-bd"/>
</dbReference>
<dbReference type="SUPFAM" id="SSF144206">
    <property type="entry name" value="NOB1 zinc finger-like"/>
    <property type="match status" value="1"/>
</dbReference>
<dbReference type="AlphaFoldDB" id="A0A8W8K9C0"/>
<dbReference type="Pfam" id="PF08772">
    <property type="entry name" value="Zn_ribbon_NOB1"/>
    <property type="match status" value="1"/>
</dbReference>
<evidence type="ECO:0000256" key="14">
    <source>
        <dbReference type="SAM" id="MobiDB-lite"/>
    </source>
</evidence>
<dbReference type="Pfam" id="PF17146">
    <property type="entry name" value="PIN_6"/>
    <property type="match status" value="1"/>
</dbReference>
<proteinExistence type="inferred from homology"/>
<feature type="domain" description="Nin one binding (NOB1) Zn-ribbon-like" evidence="15">
    <location>
        <begin position="317"/>
        <end position="388"/>
    </location>
</feature>
<organism evidence="17 18">
    <name type="scientific">Magallana gigas</name>
    <name type="common">Pacific oyster</name>
    <name type="synonym">Crassostrea gigas</name>
    <dbReference type="NCBI Taxonomy" id="29159"/>
    <lineage>
        <taxon>Eukaryota</taxon>
        <taxon>Metazoa</taxon>
        <taxon>Spiralia</taxon>
        <taxon>Lophotrochozoa</taxon>
        <taxon>Mollusca</taxon>
        <taxon>Bivalvia</taxon>
        <taxon>Autobranchia</taxon>
        <taxon>Pteriomorphia</taxon>
        <taxon>Ostreida</taxon>
        <taxon>Ostreoidea</taxon>
        <taxon>Ostreidae</taxon>
        <taxon>Magallana</taxon>
    </lineage>
</organism>
<evidence type="ECO:0000256" key="2">
    <source>
        <dbReference type="ARBA" id="ARBA00005858"/>
    </source>
</evidence>